<name>A0A9W9HVQ3_9EURO</name>
<protein>
    <submittedName>
        <fullName evidence="2">Uncharacterized protein</fullName>
    </submittedName>
</protein>
<accession>A0A9W9HVQ3</accession>
<dbReference type="Proteomes" id="UP001146351">
    <property type="component" value="Unassembled WGS sequence"/>
</dbReference>
<proteinExistence type="predicted"/>
<feature type="compositionally biased region" description="Basic and acidic residues" evidence="1">
    <location>
        <begin position="14"/>
        <end position="26"/>
    </location>
</feature>
<comment type="caution">
    <text evidence="2">The sequence shown here is derived from an EMBL/GenBank/DDBJ whole genome shotgun (WGS) entry which is preliminary data.</text>
</comment>
<gene>
    <name evidence="2" type="ORF">N7492_009664</name>
</gene>
<evidence type="ECO:0000313" key="3">
    <source>
        <dbReference type="Proteomes" id="UP001146351"/>
    </source>
</evidence>
<organism evidence="2 3">
    <name type="scientific">Penicillium capsulatum</name>
    <dbReference type="NCBI Taxonomy" id="69766"/>
    <lineage>
        <taxon>Eukaryota</taxon>
        <taxon>Fungi</taxon>
        <taxon>Dikarya</taxon>
        <taxon>Ascomycota</taxon>
        <taxon>Pezizomycotina</taxon>
        <taxon>Eurotiomycetes</taxon>
        <taxon>Eurotiomycetidae</taxon>
        <taxon>Eurotiales</taxon>
        <taxon>Aspergillaceae</taxon>
        <taxon>Penicillium</taxon>
    </lineage>
</organism>
<feature type="region of interest" description="Disordered" evidence="1">
    <location>
        <begin position="1"/>
        <end position="70"/>
    </location>
</feature>
<reference evidence="2" key="2">
    <citation type="journal article" date="2023" name="IMA Fungus">
        <title>Comparative genomic study of the Penicillium genus elucidates a diverse pangenome and 15 lateral gene transfer events.</title>
        <authorList>
            <person name="Petersen C."/>
            <person name="Sorensen T."/>
            <person name="Nielsen M.R."/>
            <person name="Sondergaard T.E."/>
            <person name="Sorensen J.L."/>
            <person name="Fitzpatrick D.A."/>
            <person name="Frisvad J.C."/>
            <person name="Nielsen K.L."/>
        </authorList>
    </citation>
    <scope>NUCLEOTIDE SEQUENCE</scope>
    <source>
        <strain evidence="2">IBT 21917</strain>
    </source>
</reference>
<keyword evidence="3" id="KW-1185">Reference proteome</keyword>
<dbReference type="AlphaFoldDB" id="A0A9W9HVQ3"/>
<dbReference type="EMBL" id="JAPQKO010000006">
    <property type="protein sequence ID" value="KAJ5156861.1"/>
    <property type="molecule type" value="Genomic_DNA"/>
</dbReference>
<evidence type="ECO:0000256" key="1">
    <source>
        <dbReference type="SAM" id="MobiDB-lite"/>
    </source>
</evidence>
<sequence>MVLDPGDLQGTVSDDLRMHIADDSRHVAPALSPKETGSEEGQTNPGDVSKGVTGDPTKRIREQGSANARQ</sequence>
<evidence type="ECO:0000313" key="2">
    <source>
        <dbReference type="EMBL" id="KAJ5156861.1"/>
    </source>
</evidence>
<reference evidence="2" key="1">
    <citation type="submission" date="2022-11" db="EMBL/GenBank/DDBJ databases">
        <authorList>
            <person name="Petersen C."/>
        </authorList>
    </citation>
    <scope>NUCLEOTIDE SEQUENCE</scope>
    <source>
        <strain evidence="2">IBT 21917</strain>
    </source>
</reference>